<dbReference type="Gene3D" id="2.60.40.10">
    <property type="entry name" value="Immunoglobulins"/>
    <property type="match status" value="2"/>
</dbReference>
<dbReference type="PROSITE" id="PS50853">
    <property type="entry name" value="FN3"/>
    <property type="match status" value="1"/>
</dbReference>
<reference evidence="9" key="1">
    <citation type="submission" date="2021-03" db="EMBL/GenBank/DDBJ databases">
        <authorList>
            <person name="Bekaert M."/>
        </authorList>
    </citation>
    <scope>NUCLEOTIDE SEQUENCE</scope>
</reference>
<evidence type="ECO:0000256" key="3">
    <source>
        <dbReference type="ARBA" id="ARBA00023157"/>
    </source>
</evidence>
<dbReference type="SUPFAM" id="SSF49265">
    <property type="entry name" value="Fibronectin type III"/>
    <property type="match status" value="1"/>
</dbReference>
<organism evidence="9 10">
    <name type="scientific">Mytilus edulis</name>
    <name type="common">Blue mussel</name>
    <dbReference type="NCBI Taxonomy" id="6550"/>
    <lineage>
        <taxon>Eukaryota</taxon>
        <taxon>Metazoa</taxon>
        <taxon>Spiralia</taxon>
        <taxon>Lophotrochozoa</taxon>
        <taxon>Mollusca</taxon>
        <taxon>Bivalvia</taxon>
        <taxon>Autobranchia</taxon>
        <taxon>Pteriomorphia</taxon>
        <taxon>Mytilida</taxon>
        <taxon>Mytiloidea</taxon>
        <taxon>Mytilidae</taxon>
        <taxon>Mytilinae</taxon>
        <taxon>Mytilus</taxon>
    </lineage>
</organism>
<comment type="subcellular location">
    <subcellularLocation>
        <location evidence="1">Membrane</location>
        <topology evidence="1">Single-pass type I membrane protein</topology>
    </subcellularLocation>
</comment>
<dbReference type="EMBL" id="CAJPWZ010001918">
    <property type="protein sequence ID" value="CAG2226570.1"/>
    <property type="molecule type" value="Genomic_DNA"/>
</dbReference>
<comment type="caution">
    <text evidence="9">The sequence shown here is derived from an EMBL/GenBank/DDBJ whole genome shotgun (WGS) entry which is preliminary data.</text>
</comment>
<keyword evidence="4" id="KW-0325">Glycoprotein</keyword>
<evidence type="ECO:0000259" key="8">
    <source>
        <dbReference type="PROSITE" id="PS50853"/>
    </source>
</evidence>
<dbReference type="GO" id="GO:0098609">
    <property type="term" value="P:cell-cell adhesion"/>
    <property type="evidence" value="ECO:0007669"/>
    <property type="project" value="TreeGrafter"/>
</dbReference>
<proteinExistence type="predicted"/>
<evidence type="ECO:0000256" key="1">
    <source>
        <dbReference type="ARBA" id="ARBA00004479"/>
    </source>
</evidence>
<keyword evidence="3" id="KW-1015">Disulfide bond</keyword>
<dbReference type="InterPro" id="IPR003961">
    <property type="entry name" value="FN3_dom"/>
</dbReference>
<evidence type="ECO:0000256" key="2">
    <source>
        <dbReference type="ARBA" id="ARBA00023136"/>
    </source>
</evidence>
<protein>
    <recommendedName>
        <fullName evidence="8">Fibronectin type-III domain-containing protein</fullName>
    </recommendedName>
</protein>
<dbReference type="PANTHER" id="PTHR11640:SF31">
    <property type="entry name" value="IRREGULAR CHIASM C-ROUGHEST PROTEIN-RELATED"/>
    <property type="match status" value="1"/>
</dbReference>
<sequence length="736" mass="82460">MTNPADKANIIASDIMTVCSCILTLLVISNICSAGLPSNITVQGSIMMNGEKVVLGVEGKNLTIVCIVGSGRPPVETLVLSINGSNITNKGSDRIRYSFIPTKLDNMKLFTCSAYSSLLVNPLSCEVRLDIQYSPVVEIRRKLTKTKLILICNPSGNPDNFTFGDWEHWSEFKEHIRNVQGTSGGMLIMKYTTDKRLDEIDGIYTCKTSNGIYGINGRLYQTGSILINNKVPPKFVNSNKQIQFGRYGKETNLTVLVYNKYGTLKTNLLQRNKTLNIHGLQRSINIHEMVQDVNITVACIQIIFQLTLNRKEDCTDYTIEACNKKGCNELMVKIKWGNQPEPPTNMSVVPFERYLTVFWYRGYNGGFPQTFFIEYRRDIKKVWRRSEPVFDNMQARMSNTLFNLSPQTRYLVRILSTNAIGESKKTAVSFIMTLATNSTVEKTPPVQGIVIVVLVLVNIVIGLGIGVFVRKLLKQKTNKRMITAANVRASKASNDDSIVYEEILEDENHQTPSQENENPILSTVNTIVASDNNIEDVDNDDGIYAQPYKSLVVQYCADDEKVNLITEQNSIYENDNSLGNSADEVSPGFLQDTSPEDQKLPVYENVNHQTSSQENTNLILSTGNNISVEKRDKDTASSENVSVLSDNSINNADNNDGMYEQPYASLVVQSRANNGNMYLITNQSSIYENETYLDNTASEISSDFLTRHFTGEQELPVYENVVEKEAYLNYIADDIA</sequence>
<evidence type="ECO:0000256" key="7">
    <source>
        <dbReference type="SAM" id="Phobius"/>
    </source>
</evidence>
<dbReference type="SUPFAM" id="SSF48726">
    <property type="entry name" value="Immunoglobulin"/>
    <property type="match status" value="1"/>
</dbReference>
<accession>A0A8S3T4Y9</accession>
<evidence type="ECO:0000256" key="6">
    <source>
        <dbReference type="SAM" id="MobiDB-lite"/>
    </source>
</evidence>
<dbReference type="OrthoDB" id="6125649at2759"/>
<dbReference type="InterPro" id="IPR051275">
    <property type="entry name" value="Cell_adhesion_signaling"/>
</dbReference>
<keyword evidence="7" id="KW-1133">Transmembrane helix</keyword>
<dbReference type="CDD" id="cd00063">
    <property type="entry name" value="FN3"/>
    <property type="match status" value="1"/>
</dbReference>
<evidence type="ECO:0000256" key="4">
    <source>
        <dbReference type="ARBA" id="ARBA00023180"/>
    </source>
</evidence>
<dbReference type="InterPro" id="IPR013783">
    <property type="entry name" value="Ig-like_fold"/>
</dbReference>
<dbReference type="SMART" id="SM00060">
    <property type="entry name" value="FN3"/>
    <property type="match status" value="1"/>
</dbReference>
<feature type="domain" description="Fibronectin type-III" evidence="8">
    <location>
        <begin position="339"/>
        <end position="436"/>
    </location>
</feature>
<evidence type="ECO:0000313" key="10">
    <source>
        <dbReference type="Proteomes" id="UP000683360"/>
    </source>
</evidence>
<feature type="region of interest" description="Disordered" evidence="6">
    <location>
        <begin position="630"/>
        <end position="656"/>
    </location>
</feature>
<dbReference type="GO" id="GO:0050839">
    <property type="term" value="F:cell adhesion molecule binding"/>
    <property type="evidence" value="ECO:0007669"/>
    <property type="project" value="TreeGrafter"/>
</dbReference>
<dbReference type="GO" id="GO:0005911">
    <property type="term" value="C:cell-cell junction"/>
    <property type="evidence" value="ECO:0007669"/>
    <property type="project" value="TreeGrafter"/>
</dbReference>
<feature type="compositionally biased region" description="Low complexity" evidence="6">
    <location>
        <begin position="645"/>
        <end position="656"/>
    </location>
</feature>
<dbReference type="AlphaFoldDB" id="A0A8S3T4Y9"/>
<dbReference type="GO" id="GO:0005886">
    <property type="term" value="C:plasma membrane"/>
    <property type="evidence" value="ECO:0007669"/>
    <property type="project" value="TreeGrafter"/>
</dbReference>
<keyword evidence="10" id="KW-1185">Reference proteome</keyword>
<feature type="transmembrane region" description="Helical" evidence="7">
    <location>
        <begin position="448"/>
        <end position="469"/>
    </location>
</feature>
<gene>
    <name evidence="9" type="ORF">MEDL_39632</name>
</gene>
<evidence type="ECO:0000313" key="9">
    <source>
        <dbReference type="EMBL" id="CAG2226570.1"/>
    </source>
</evidence>
<dbReference type="Proteomes" id="UP000683360">
    <property type="component" value="Unassembled WGS sequence"/>
</dbReference>
<dbReference type="InterPro" id="IPR036179">
    <property type="entry name" value="Ig-like_dom_sf"/>
</dbReference>
<dbReference type="PANTHER" id="PTHR11640">
    <property type="entry name" value="NEPHRIN"/>
    <property type="match status" value="1"/>
</dbReference>
<keyword evidence="7" id="KW-0812">Transmembrane</keyword>
<keyword evidence="2 7" id="KW-0472">Membrane</keyword>
<name>A0A8S3T4Y9_MYTED</name>
<keyword evidence="5" id="KW-0393">Immunoglobulin domain</keyword>
<evidence type="ECO:0000256" key="5">
    <source>
        <dbReference type="ARBA" id="ARBA00023319"/>
    </source>
</evidence>
<dbReference type="InterPro" id="IPR036116">
    <property type="entry name" value="FN3_sf"/>
</dbReference>